<dbReference type="InterPro" id="IPR002549">
    <property type="entry name" value="AI-2E-like"/>
</dbReference>
<comment type="subcellular location">
    <subcellularLocation>
        <location evidence="1">Membrane</location>
        <topology evidence="1">Multi-pass membrane protein</topology>
    </subcellularLocation>
</comment>
<keyword evidence="5 6" id="KW-0472">Membrane</keyword>
<organism evidence="7 8">
    <name type="scientific">Desulfofundulus thermobenzoicus</name>
    <dbReference type="NCBI Taxonomy" id="29376"/>
    <lineage>
        <taxon>Bacteria</taxon>
        <taxon>Bacillati</taxon>
        <taxon>Bacillota</taxon>
        <taxon>Clostridia</taxon>
        <taxon>Eubacteriales</taxon>
        <taxon>Peptococcaceae</taxon>
        <taxon>Desulfofundulus</taxon>
    </lineage>
</organism>
<dbReference type="PANTHER" id="PTHR21716:SF68">
    <property type="entry name" value="TRANSPORT PROTEIN YTVI-RELATED"/>
    <property type="match status" value="1"/>
</dbReference>
<dbReference type="InterPro" id="IPR014227">
    <property type="entry name" value="YtvI-like"/>
</dbReference>
<comment type="caution">
    <text evidence="7">The sequence shown here is derived from an EMBL/GenBank/DDBJ whole genome shotgun (WGS) entry which is preliminary data.</text>
</comment>
<dbReference type="Pfam" id="PF01594">
    <property type="entry name" value="AI-2E_transport"/>
    <property type="match status" value="1"/>
</dbReference>
<dbReference type="PANTHER" id="PTHR21716">
    <property type="entry name" value="TRANSMEMBRANE PROTEIN"/>
    <property type="match status" value="1"/>
</dbReference>
<feature type="transmembrane region" description="Helical" evidence="6">
    <location>
        <begin position="237"/>
        <end position="260"/>
    </location>
</feature>
<gene>
    <name evidence="7" type="primary">ytvI</name>
    <name evidence="7" type="ORF">GFC01_09375</name>
</gene>
<dbReference type="EMBL" id="WHYR01000022">
    <property type="protein sequence ID" value="MQL52468.1"/>
    <property type="molecule type" value="Genomic_DNA"/>
</dbReference>
<feature type="transmembrane region" description="Helical" evidence="6">
    <location>
        <begin position="68"/>
        <end position="94"/>
    </location>
</feature>
<feature type="transmembrane region" description="Helical" evidence="6">
    <location>
        <begin position="306"/>
        <end position="324"/>
    </location>
</feature>
<evidence type="ECO:0000256" key="3">
    <source>
        <dbReference type="ARBA" id="ARBA00022692"/>
    </source>
</evidence>
<evidence type="ECO:0000313" key="7">
    <source>
        <dbReference type="EMBL" id="MQL52468.1"/>
    </source>
</evidence>
<name>A0A6N7ITP3_9FIRM</name>
<evidence type="ECO:0000256" key="2">
    <source>
        <dbReference type="ARBA" id="ARBA00009773"/>
    </source>
</evidence>
<feature type="transmembrane region" description="Helical" evidence="6">
    <location>
        <begin position="32"/>
        <end position="56"/>
    </location>
</feature>
<keyword evidence="4 6" id="KW-1133">Transmembrane helix</keyword>
<dbReference type="GO" id="GO:0016020">
    <property type="term" value="C:membrane"/>
    <property type="evidence" value="ECO:0007669"/>
    <property type="project" value="UniProtKB-SubCell"/>
</dbReference>
<sequence length="358" mass="39082">MPKSLRVALIITTILLFYLAWKYVVPEVLHVLHFLLVVLTPFIMAVIIAVLMEPLVRFLNYRCRLNRSFAVAVSMLVFIGGIGALLAFLSLHLAGELSDLSVRLPQYMGPLQDSINQLVERGRFFYFQLPPVVTGRIQENMGTVTGWLSRTAGSLAGSLLHMVTSLPNAVTAIVVALVATFFVSRDHPLIVQLWLKTVPPPWGGRVVEVSREVMGASLGYLRAQSFLVTLTTLQSIVGLYLIGAKYSLTIGLLIGFFDIIPVLGPATVYVPWAIWCLFTGNIGFGIKLLFLYLLVWGVRQVLEARVVAANLGLHPLAVLVAMYAGLKLVGVLGLVLGPLTLIALLAAMKTRTPVNPGK</sequence>
<evidence type="ECO:0000256" key="5">
    <source>
        <dbReference type="ARBA" id="ARBA00023136"/>
    </source>
</evidence>
<dbReference type="Proteomes" id="UP000441717">
    <property type="component" value="Unassembled WGS sequence"/>
</dbReference>
<protein>
    <submittedName>
        <fullName evidence="7">Sporulation integral membrane protein YtvI</fullName>
    </submittedName>
</protein>
<feature type="transmembrane region" description="Helical" evidence="6">
    <location>
        <begin position="159"/>
        <end position="183"/>
    </location>
</feature>
<feature type="transmembrane region" description="Helical" evidence="6">
    <location>
        <begin position="330"/>
        <end position="348"/>
    </location>
</feature>
<keyword evidence="8" id="KW-1185">Reference proteome</keyword>
<reference evidence="7 8" key="1">
    <citation type="submission" date="2019-10" db="EMBL/GenBank/DDBJ databases">
        <title>Comparative genomics of sulfur disproportionating microorganisms.</title>
        <authorList>
            <person name="Ward L.M."/>
            <person name="Bertran E."/>
            <person name="Johnston D."/>
        </authorList>
    </citation>
    <scope>NUCLEOTIDE SEQUENCE [LARGE SCALE GENOMIC DNA]</scope>
    <source>
        <strain evidence="7 8">DSM 14055</strain>
    </source>
</reference>
<proteinExistence type="inferred from homology"/>
<keyword evidence="3 6" id="KW-0812">Transmembrane</keyword>
<dbReference type="AlphaFoldDB" id="A0A6N7ITP3"/>
<evidence type="ECO:0000256" key="6">
    <source>
        <dbReference type="SAM" id="Phobius"/>
    </source>
</evidence>
<dbReference type="NCBIfam" id="TIGR02872">
    <property type="entry name" value="spore_ytvI"/>
    <property type="match status" value="1"/>
</dbReference>
<evidence type="ECO:0000256" key="4">
    <source>
        <dbReference type="ARBA" id="ARBA00022989"/>
    </source>
</evidence>
<evidence type="ECO:0000256" key="1">
    <source>
        <dbReference type="ARBA" id="ARBA00004141"/>
    </source>
</evidence>
<dbReference type="RefSeq" id="WP_341473873.1">
    <property type="nucleotide sequence ID" value="NZ_WHYR01000022.1"/>
</dbReference>
<feature type="transmembrane region" description="Helical" evidence="6">
    <location>
        <begin position="272"/>
        <end position="294"/>
    </location>
</feature>
<accession>A0A6N7ITP3</accession>
<evidence type="ECO:0000313" key="8">
    <source>
        <dbReference type="Proteomes" id="UP000441717"/>
    </source>
</evidence>
<dbReference type="GO" id="GO:0055085">
    <property type="term" value="P:transmembrane transport"/>
    <property type="evidence" value="ECO:0007669"/>
    <property type="project" value="TreeGrafter"/>
</dbReference>
<comment type="similarity">
    <text evidence="2">Belongs to the autoinducer-2 exporter (AI-2E) (TC 2.A.86) family.</text>
</comment>